<evidence type="ECO:0000256" key="1">
    <source>
        <dbReference type="SAM" id="MobiDB-lite"/>
    </source>
</evidence>
<evidence type="ECO:0000313" key="3">
    <source>
        <dbReference type="Proteomes" id="UP001459277"/>
    </source>
</evidence>
<name>A0AAW2CUZ8_9ROSI</name>
<sequence length="217" mass="23206">MTLYYSFASYLRSCFYDALVLQVRSTLRSLQRCDRGSDMYYDLKLTLEAVKELGRLKLADALAEASDIGSQAPGHSGRSGGSRRRGRGGGGRVGPGRTAELEPIYEEGDESGAEGSWLEGDWVLSDDGGETPRCTSDVGAGPSHTAYHEDTDLAQNMSHGASKDYEDPLRMSPLVFSGSAHDGGCIFVPTPGIPTPPLVHVEPTMGPSSLNPHEEAV</sequence>
<protein>
    <submittedName>
        <fullName evidence="2">Uncharacterized protein</fullName>
    </submittedName>
</protein>
<accession>A0AAW2CUZ8</accession>
<comment type="caution">
    <text evidence="2">The sequence shown here is derived from an EMBL/GenBank/DDBJ whole genome shotgun (WGS) entry which is preliminary data.</text>
</comment>
<reference evidence="2 3" key="1">
    <citation type="submission" date="2024-01" db="EMBL/GenBank/DDBJ databases">
        <title>A telomere-to-telomere, gap-free genome of sweet tea (Lithocarpus litseifolius).</title>
        <authorList>
            <person name="Zhou J."/>
        </authorList>
    </citation>
    <scope>NUCLEOTIDE SEQUENCE [LARGE SCALE GENOMIC DNA]</scope>
    <source>
        <strain evidence="2">Zhou-2022a</strain>
        <tissue evidence="2">Leaf</tissue>
    </source>
</reference>
<feature type="region of interest" description="Disordered" evidence="1">
    <location>
        <begin position="67"/>
        <end position="103"/>
    </location>
</feature>
<organism evidence="2 3">
    <name type="scientific">Lithocarpus litseifolius</name>
    <dbReference type="NCBI Taxonomy" id="425828"/>
    <lineage>
        <taxon>Eukaryota</taxon>
        <taxon>Viridiplantae</taxon>
        <taxon>Streptophyta</taxon>
        <taxon>Embryophyta</taxon>
        <taxon>Tracheophyta</taxon>
        <taxon>Spermatophyta</taxon>
        <taxon>Magnoliopsida</taxon>
        <taxon>eudicotyledons</taxon>
        <taxon>Gunneridae</taxon>
        <taxon>Pentapetalae</taxon>
        <taxon>rosids</taxon>
        <taxon>fabids</taxon>
        <taxon>Fagales</taxon>
        <taxon>Fagaceae</taxon>
        <taxon>Lithocarpus</taxon>
    </lineage>
</organism>
<keyword evidence="3" id="KW-1185">Reference proteome</keyword>
<dbReference type="Proteomes" id="UP001459277">
    <property type="component" value="Unassembled WGS sequence"/>
</dbReference>
<dbReference type="EMBL" id="JAZDWU010000005">
    <property type="protein sequence ID" value="KAL0002118.1"/>
    <property type="molecule type" value="Genomic_DNA"/>
</dbReference>
<gene>
    <name evidence="2" type="ORF">SO802_015899</name>
</gene>
<proteinExistence type="predicted"/>
<evidence type="ECO:0000313" key="2">
    <source>
        <dbReference type="EMBL" id="KAL0002118.1"/>
    </source>
</evidence>
<dbReference type="AlphaFoldDB" id="A0AAW2CUZ8"/>